<protein>
    <recommendedName>
        <fullName evidence="4">DedA family protein</fullName>
    </recommendedName>
</protein>
<keyword evidence="1" id="KW-0472">Membrane</keyword>
<accession>A0A3G6IZI6</accession>
<keyword evidence="1" id="KW-0812">Transmembrane</keyword>
<keyword evidence="1" id="KW-1133">Transmembrane helix</keyword>
<dbReference type="EMBL" id="CP033897">
    <property type="protein sequence ID" value="AZA11195.1"/>
    <property type="molecule type" value="Genomic_DNA"/>
</dbReference>
<gene>
    <name evidence="2" type="ORF">CGERO_04390</name>
</gene>
<organism evidence="2 3">
    <name type="scientific">Corynebacterium gerontici</name>
    <dbReference type="NCBI Taxonomy" id="2079234"/>
    <lineage>
        <taxon>Bacteria</taxon>
        <taxon>Bacillati</taxon>
        <taxon>Actinomycetota</taxon>
        <taxon>Actinomycetes</taxon>
        <taxon>Mycobacteriales</taxon>
        <taxon>Corynebacteriaceae</taxon>
        <taxon>Corynebacterium</taxon>
    </lineage>
</organism>
<dbReference type="KEGG" id="cgk:CGERO_04390"/>
<evidence type="ECO:0000256" key="1">
    <source>
        <dbReference type="SAM" id="Phobius"/>
    </source>
</evidence>
<evidence type="ECO:0000313" key="3">
    <source>
        <dbReference type="Proteomes" id="UP000271587"/>
    </source>
</evidence>
<reference evidence="2 3" key="1">
    <citation type="submission" date="2018-11" db="EMBL/GenBank/DDBJ databases">
        <authorList>
            <person name="Kleinhagauer T."/>
            <person name="Glaeser S.P."/>
            <person name="Spergser J."/>
            <person name="Ruckert C."/>
            <person name="Kaempfer P."/>
            <person name="Busse H.-J."/>
        </authorList>
    </citation>
    <scope>NUCLEOTIDE SEQUENCE [LARGE SCALE GENOMIC DNA]</scope>
    <source>
        <strain evidence="2 3">W8</strain>
    </source>
</reference>
<dbReference type="Proteomes" id="UP000271587">
    <property type="component" value="Chromosome"/>
</dbReference>
<proteinExistence type="predicted"/>
<dbReference type="RefSeq" id="WP_342768149.1">
    <property type="nucleotide sequence ID" value="NZ_CP033897.1"/>
</dbReference>
<name>A0A3G6IZI6_9CORY</name>
<sequence>MLHGFGGWVLFGLGLSLFIESGVLFPFLPGDTLLVAAAILRGDLGISV</sequence>
<feature type="transmembrane region" description="Helical" evidence="1">
    <location>
        <begin position="7"/>
        <end position="28"/>
    </location>
</feature>
<dbReference type="AlphaFoldDB" id="A0A3G6IZI6"/>
<evidence type="ECO:0008006" key="4">
    <source>
        <dbReference type="Google" id="ProtNLM"/>
    </source>
</evidence>
<keyword evidence="3" id="KW-1185">Reference proteome</keyword>
<evidence type="ECO:0000313" key="2">
    <source>
        <dbReference type="EMBL" id="AZA11195.1"/>
    </source>
</evidence>